<evidence type="ECO:0000313" key="2">
    <source>
        <dbReference type="EMBL" id="CCB91831.1"/>
    </source>
</evidence>
<name>F8LEB5_9BACT</name>
<dbReference type="InterPro" id="IPR027417">
    <property type="entry name" value="P-loop_NTPase"/>
</dbReference>
<dbReference type="EMBL" id="FR872657">
    <property type="protein sequence ID" value="CCB91831.1"/>
    <property type="molecule type" value="Genomic_DNA"/>
</dbReference>
<reference evidence="2" key="1">
    <citation type="submission" date="2011-05" db="EMBL/GenBank/DDBJ databases">
        <title>Unity in variety -- the pan-genome of the Chlamydiae.</title>
        <authorList>
            <person name="Collingro A."/>
            <person name="Tischler P."/>
            <person name="Weinmaier T."/>
            <person name="Penz T."/>
            <person name="Heinz E."/>
            <person name="Brunham R.C."/>
            <person name="Read T.D."/>
            <person name="Bavoil P.M."/>
            <person name="Sachse K."/>
            <person name="Kahane S."/>
            <person name="Friedman M.G."/>
            <person name="Rattei T."/>
            <person name="Myers G.S.A."/>
            <person name="Horn M."/>
        </authorList>
    </citation>
    <scope>NUCLEOTIDE SEQUENCE</scope>
    <source>
        <strain evidence="2">2032/99</strain>
    </source>
</reference>
<dbReference type="Pfam" id="PF13086">
    <property type="entry name" value="AAA_11"/>
    <property type="match status" value="1"/>
</dbReference>
<keyword evidence="2" id="KW-0547">Nucleotide-binding</keyword>
<dbReference type="GO" id="GO:0016787">
    <property type="term" value="F:hydrolase activity"/>
    <property type="evidence" value="ECO:0007669"/>
    <property type="project" value="UniProtKB-KW"/>
</dbReference>
<keyword evidence="2" id="KW-0347">Helicase</keyword>
<dbReference type="EC" id="3.6.1.-" evidence="2"/>
<keyword evidence="2" id="KW-0067">ATP-binding</keyword>
<sequence length="270" mass="30078">MDEKSLVLVQNSANQWEDKTEEIIEYIVDPIEGCVKILYKGNSRKYTYRQGRVRLLAATAVLNPSEVQLRVGGRLLPKADMIIKYPGFYLVKTPRSRKLYEEAKVCVERDIAVDPACKIVLDYFRSVANRIGIKGENEQSILKGQYKYLSRVPNSSVLAAYLSPGSKLKELTAPGPLIYPFGTNASQKTAVEKAFQSQVSIVQGPPGTGKTQTILNIVANAICFRQTVAIVSNNNAATKNVADKLKAKQQGFRYLRWFEVIGAEWDRAGN</sequence>
<dbReference type="PANTHER" id="PTHR43788:SF8">
    <property type="entry name" value="DNA-BINDING PROTEIN SMUBP-2"/>
    <property type="match status" value="1"/>
</dbReference>
<accession>F8LEB5</accession>
<dbReference type="GO" id="GO:0043139">
    <property type="term" value="F:5'-3' DNA helicase activity"/>
    <property type="evidence" value="ECO:0007669"/>
    <property type="project" value="TreeGrafter"/>
</dbReference>
<dbReference type="SUPFAM" id="SSF52540">
    <property type="entry name" value="P-loop containing nucleoside triphosphate hydrolases"/>
    <property type="match status" value="1"/>
</dbReference>
<keyword evidence="2" id="KW-0378">Hydrolase</keyword>
<evidence type="ECO:0000259" key="1">
    <source>
        <dbReference type="Pfam" id="PF13086"/>
    </source>
</evidence>
<feature type="domain" description="DNA2/NAM7 helicase helicase" evidence="1">
    <location>
        <begin position="183"/>
        <end position="247"/>
    </location>
</feature>
<organism evidence="2">
    <name type="scientific">Waddlia chondrophila 2032/99</name>
    <dbReference type="NCBI Taxonomy" id="765953"/>
    <lineage>
        <taxon>Bacteria</taxon>
        <taxon>Pseudomonadati</taxon>
        <taxon>Chlamydiota</taxon>
        <taxon>Chlamydiia</taxon>
        <taxon>Parachlamydiales</taxon>
        <taxon>Waddliaceae</taxon>
        <taxon>Waddlia</taxon>
    </lineage>
</organism>
<dbReference type="Gene3D" id="3.40.50.300">
    <property type="entry name" value="P-loop containing nucleotide triphosphate hydrolases"/>
    <property type="match status" value="1"/>
</dbReference>
<proteinExistence type="predicted"/>
<dbReference type="PANTHER" id="PTHR43788">
    <property type="entry name" value="DNA2/NAM7 HELICASE FAMILY MEMBER"/>
    <property type="match status" value="1"/>
</dbReference>
<dbReference type="InterPro" id="IPR050534">
    <property type="entry name" value="Coronavir_polyprotein_1ab"/>
</dbReference>
<dbReference type="AlphaFoldDB" id="F8LEB5"/>
<protein>
    <submittedName>
        <fullName evidence="2">Putative DNA helicase</fullName>
        <ecNumber evidence="2">3.6.1.-</ecNumber>
    </submittedName>
</protein>
<gene>
    <name evidence="2" type="ORF">WCH_AX06950</name>
</gene>
<dbReference type="InterPro" id="IPR041677">
    <property type="entry name" value="DNA2/NAM7_AAA_11"/>
</dbReference>